<protein>
    <submittedName>
        <fullName evidence="1">Uncharacterized protein</fullName>
    </submittedName>
</protein>
<keyword evidence="2" id="KW-1185">Reference proteome</keyword>
<name>A0A9D4GJJ1_DREPO</name>
<sequence length="68" mass="7719">MAFTNEKISSSFFRAEVHNSDRRHLRFATDLLAASVEESKNLVHGRDVQGRHTAVLSVAVYLFVCQVR</sequence>
<organism evidence="1 2">
    <name type="scientific">Dreissena polymorpha</name>
    <name type="common">Zebra mussel</name>
    <name type="synonym">Mytilus polymorpha</name>
    <dbReference type="NCBI Taxonomy" id="45954"/>
    <lineage>
        <taxon>Eukaryota</taxon>
        <taxon>Metazoa</taxon>
        <taxon>Spiralia</taxon>
        <taxon>Lophotrochozoa</taxon>
        <taxon>Mollusca</taxon>
        <taxon>Bivalvia</taxon>
        <taxon>Autobranchia</taxon>
        <taxon>Heteroconchia</taxon>
        <taxon>Euheterodonta</taxon>
        <taxon>Imparidentia</taxon>
        <taxon>Neoheterodontei</taxon>
        <taxon>Myida</taxon>
        <taxon>Dreissenoidea</taxon>
        <taxon>Dreissenidae</taxon>
        <taxon>Dreissena</taxon>
    </lineage>
</organism>
<evidence type="ECO:0000313" key="2">
    <source>
        <dbReference type="Proteomes" id="UP000828390"/>
    </source>
</evidence>
<dbReference type="AlphaFoldDB" id="A0A9D4GJJ1"/>
<reference evidence="1" key="2">
    <citation type="submission" date="2020-11" db="EMBL/GenBank/DDBJ databases">
        <authorList>
            <person name="McCartney M.A."/>
            <person name="Auch B."/>
            <person name="Kono T."/>
            <person name="Mallez S."/>
            <person name="Becker A."/>
            <person name="Gohl D.M."/>
            <person name="Silverstein K.A.T."/>
            <person name="Koren S."/>
            <person name="Bechman K.B."/>
            <person name="Herman A."/>
            <person name="Abrahante J.E."/>
            <person name="Garbe J."/>
        </authorList>
    </citation>
    <scope>NUCLEOTIDE SEQUENCE</scope>
    <source>
        <strain evidence="1">Duluth1</strain>
        <tissue evidence="1">Whole animal</tissue>
    </source>
</reference>
<accession>A0A9D4GJJ1</accession>
<gene>
    <name evidence="1" type="ORF">DPMN_118087</name>
</gene>
<proteinExistence type="predicted"/>
<comment type="caution">
    <text evidence="1">The sequence shown here is derived from an EMBL/GenBank/DDBJ whole genome shotgun (WGS) entry which is preliminary data.</text>
</comment>
<reference evidence="1" key="1">
    <citation type="journal article" date="2019" name="bioRxiv">
        <title>The Genome of the Zebra Mussel, Dreissena polymorpha: A Resource for Invasive Species Research.</title>
        <authorList>
            <person name="McCartney M.A."/>
            <person name="Auch B."/>
            <person name="Kono T."/>
            <person name="Mallez S."/>
            <person name="Zhang Y."/>
            <person name="Obille A."/>
            <person name="Becker A."/>
            <person name="Abrahante J.E."/>
            <person name="Garbe J."/>
            <person name="Badalamenti J.P."/>
            <person name="Herman A."/>
            <person name="Mangelson H."/>
            <person name="Liachko I."/>
            <person name="Sullivan S."/>
            <person name="Sone E.D."/>
            <person name="Koren S."/>
            <person name="Silverstein K.A.T."/>
            <person name="Beckman K.B."/>
            <person name="Gohl D.M."/>
        </authorList>
    </citation>
    <scope>NUCLEOTIDE SEQUENCE</scope>
    <source>
        <strain evidence="1">Duluth1</strain>
        <tissue evidence="1">Whole animal</tissue>
    </source>
</reference>
<evidence type="ECO:0000313" key="1">
    <source>
        <dbReference type="EMBL" id="KAH3816569.1"/>
    </source>
</evidence>
<dbReference type="EMBL" id="JAIWYP010000005">
    <property type="protein sequence ID" value="KAH3816569.1"/>
    <property type="molecule type" value="Genomic_DNA"/>
</dbReference>
<dbReference type="Proteomes" id="UP000828390">
    <property type="component" value="Unassembled WGS sequence"/>
</dbReference>